<keyword evidence="8" id="KW-1185">Reference proteome</keyword>
<dbReference type="InterPro" id="IPR000843">
    <property type="entry name" value="HTH_LacI"/>
</dbReference>
<evidence type="ECO:0000313" key="7">
    <source>
        <dbReference type="EMBL" id="MDQ0180909.1"/>
    </source>
</evidence>
<dbReference type="AlphaFoldDB" id="A0AAW8DFI6"/>
<sequence length="347" mass="36960">MPLPSRPRRSGKPTMMDVGRLAGVSQSTVSHVVNRTGKIPPETEKRVREAIGNLGFQPNETARNLRLKRSHTIGLVTDGIASSPLAGRVLLGAEEFAWENGYLLLLVDAERNSEIESAAVDTLLARQVDGMLYAALSWREVELPENFSSVPSLLINAWPSPAREVPAIVPAEVEGGRAAARAVIEMGHRRIAFLGGPPQDPARIEREIGFREALTAAGIPVNGSWILSGDYEIRSGHALTHGILDQAAPPTALVCGNDRMAVGAITAALERGLRIPADVSIVGYDDQENLADQVLPALTTVSIPHYEMGRVAVMNLLDALASGKAPAGAVVPGMLIRRDSVSNPKPA</sequence>
<evidence type="ECO:0000256" key="4">
    <source>
        <dbReference type="ARBA" id="ARBA00023163"/>
    </source>
</evidence>
<feature type="domain" description="HTH lacI-type" evidence="5">
    <location>
        <begin position="13"/>
        <end position="67"/>
    </location>
</feature>
<accession>A0AAW8DFI6</accession>
<dbReference type="CDD" id="cd06288">
    <property type="entry name" value="PBP1_sucrose_transcription_regulator"/>
    <property type="match status" value="1"/>
</dbReference>
<dbReference type="SUPFAM" id="SSF47413">
    <property type="entry name" value="lambda repressor-like DNA-binding domains"/>
    <property type="match status" value="1"/>
</dbReference>
<dbReference type="SMART" id="SM00354">
    <property type="entry name" value="HTH_LACI"/>
    <property type="match status" value="1"/>
</dbReference>
<dbReference type="EMBL" id="JAUSRG010000003">
    <property type="protein sequence ID" value="MDP9904662.1"/>
    <property type="molecule type" value="Genomic_DNA"/>
</dbReference>
<name>A0AAW8DFI6_9MICC</name>
<evidence type="ECO:0000256" key="3">
    <source>
        <dbReference type="ARBA" id="ARBA00023125"/>
    </source>
</evidence>
<dbReference type="Proteomes" id="UP001242995">
    <property type="component" value="Unassembled WGS sequence"/>
</dbReference>
<dbReference type="Gene3D" id="1.10.260.40">
    <property type="entry name" value="lambda repressor-like DNA-binding domains"/>
    <property type="match status" value="1"/>
</dbReference>
<gene>
    <name evidence="6" type="ORF">J2S90_001617</name>
    <name evidence="7" type="ORF">J2S93_002336</name>
</gene>
<evidence type="ECO:0000313" key="6">
    <source>
        <dbReference type="EMBL" id="MDP9904662.1"/>
    </source>
</evidence>
<dbReference type="RefSeq" id="WP_306960491.1">
    <property type="nucleotide sequence ID" value="NZ_JAUSRG010000003.1"/>
</dbReference>
<dbReference type="EMBL" id="JAUSTF010000004">
    <property type="protein sequence ID" value="MDQ0180909.1"/>
    <property type="molecule type" value="Genomic_DNA"/>
</dbReference>
<dbReference type="PANTHER" id="PTHR30146">
    <property type="entry name" value="LACI-RELATED TRANSCRIPTIONAL REPRESSOR"/>
    <property type="match status" value="1"/>
</dbReference>
<dbReference type="PROSITE" id="PS50932">
    <property type="entry name" value="HTH_LACI_2"/>
    <property type="match status" value="1"/>
</dbReference>
<keyword evidence="3" id="KW-0238">DNA-binding</keyword>
<dbReference type="Gene3D" id="3.40.50.2300">
    <property type="match status" value="2"/>
</dbReference>
<proteinExistence type="predicted"/>
<keyword evidence="4" id="KW-0804">Transcription</keyword>
<dbReference type="SUPFAM" id="SSF53822">
    <property type="entry name" value="Periplasmic binding protein-like I"/>
    <property type="match status" value="1"/>
</dbReference>
<protein>
    <submittedName>
        <fullName evidence="6">LacI family transcriptional regulator</fullName>
    </submittedName>
</protein>
<evidence type="ECO:0000256" key="1">
    <source>
        <dbReference type="ARBA" id="ARBA00022491"/>
    </source>
</evidence>
<evidence type="ECO:0000313" key="9">
    <source>
        <dbReference type="Proteomes" id="UP001242995"/>
    </source>
</evidence>
<dbReference type="PANTHER" id="PTHR30146:SF148">
    <property type="entry name" value="HTH-TYPE TRANSCRIPTIONAL REPRESSOR PURR-RELATED"/>
    <property type="match status" value="1"/>
</dbReference>
<dbReference type="GO" id="GO:0003700">
    <property type="term" value="F:DNA-binding transcription factor activity"/>
    <property type="evidence" value="ECO:0007669"/>
    <property type="project" value="TreeGrafter"/>
</dbReference>
<evidence type="ECO:0000313" key="8">
    <source>
        <dbReference type="Proteomes" id="UP001230951"/>
    </source>
</evidence>
<keyword evidence="1" id="KW-0678">Repressor</keyword>
<dbReference type="CDD" id="cd01392">
    <property type="entry name" value="HTH_LacI"/>
    <property type="match status" value="1"/>
</dbReference>
<dbReference type="InterPro" id="IPR010982">
    <property type="entry name" value="Lambda_DNA-bd_dom_sf"/>
</dbReference>
<dbReference type="InterPro" id="IPR046335">
    <property type="entry name" value="LacI/GalR-like_sensor"/>
</dbReference>
<dbReference type="InterPro" id="IPR028082">
    <property type="entry name" value="Peripla_BP_I"/>
</dbReference>
<dbReference type="GO" id="GO:0000976">
    <property type="term" value="F:transcription cis-regulatory region binding"/>
    <property type="evidence" value="ECO:0007669"/>
    <property type="project" value="TreeGrafter"/>
</dbReference>
<evidence type="ECO:0000259" key="5">
    <source>
        <dbReference type="PROSITE" id="PS50932"/>
    </source>
</evidence>
<dbReference type="Proteomes" id="UP001230951">
    <property type="component" value="Unassembled WGS sequence"/>
</dbReference>
<dbReference type="Pfam" id="PF13377">
    <property type="entry name" value="Peripla_BP_3"/>
    <property type="match status" value="1"/>
</dbReference>
<evidence type="ECO:0000256" key="2">
    <source>
        <dbReference type="ARBA" id="ARBA00023015"/>
    </source>
</evidence>
<dbReference type="Pfam" id="PF00356">
    <property type="entry name" value="LacI"/>
    <property type="match status" value="1"/>
</dbReference>
<keyword evidence="2" id="KW-0805">Transcription regulation</keyword>
<reference evidence="6 8" key="1">
    <citation type="submission" date="2023-07" db="EMBL/GenBank/DDBJ databases">
        <title>Sorghum-associated microbial communities from plants grown in Nebraska, USA.</title>
        <authorList>
            <person name="Schachtman D."/>
        </authorList>
    </citation>
    <scope>NUCLEOTIDE SEQUENCE</scope>
    <source>
        <strain evidence="6">DS1006</strain>
        <strain evidence="7 8">DS1016</strain>
    </source>
</reference>
<comment type="caution">
    <text evidence="6">The sequence shown here is derived from an EMBL/GenBank/DDBJ whole genome shotgun (WGS) entry which is preliminary data.</text>
</comment>
<organism evidence="6 9">
    <name type="scientific">Arthrobacter bambusae</name>
    <dbReference type="NCBI Taxonomy" id="1338426"/>
    <lineage>
        <taxon>Bacteria</taxon>
        <taxon>Bacillati</taxon>
        <taxon>Actinomycetota</taxon>
        <taxon>Actinomycetes</taxon>
        <taxon>Micrococcales</taxon>
        <taxon>Micrococcaceae</taxon>
        <taxon>Arthrobacter</taxon>
    </lineage>
</organism>